<dbReference type="InterPro" id="IPR006439">
    <property type="entry name" value="HAD-SF_hydro_IA"/>
</dbReference>
<dbReference type="SFLD" id="SFLDG01129">
    <property type="entry name" value="C1.5:_HAD__Beta-PGM__Phosphata"/>
    <property type="match status" value="1"/>
</dbReference>
<dbReference type="SUPFAM" id="SSF56784">
    <property type="entry name" value="HAD-like"/>
    <property type="match status" value="1"/>
</dbReference>
<dbReference type="RefSeq" id="WP_332081112.1">
    <property type="nucleotide sequence ID" value="NZ_JAZHYN010000013.1"/>
</dbReference>
<dbReference type="InterPro" id="IPR036412">
    <property type="entry name" value="HAD-like_sf"/>
</dbReference>
<dbReference type="InterPro" id="IPR051806">
    <property type="entry name" value="HAD-like_SPP"/>
</dbReference>
<dbReference type="PANTHER" id="PTHR43481:SF4">
    <property type="entry name" value="GLYCEROL-1-PHOSPHATE PHOSPHOHYDROLASE 1-RELATED"/>
    <property type="match status" value="1"/>
</dbReference>
<dbReference type="SFLD" id="SFLDS00003">
    <property type="entry name" value="Haloacid_Dehalogenase"/>
    <property type="match status" value="1"/>
</dbReference>
<accession>A0ABU7XFH6</accession>
<organism evidence="1 2">
    <name type="scientific">Methylocystis borbori</name>
    <dbReference type="NCBI Taxonomy" id="3118750"/>
    <lineage>
        <taxon>Bacteria</taxon>
        <taxon>Pseudomonadati</taxon>
        <taxon>Pseudomonadota</taxon>
        <taxon>Alphaproteobacteria</taxon>
        <taxon>Hyphomicrobiales</taxon>
        <taxon>Methylocystaceae</taxon>
        <taxon>Methylocystis</taxon>
    </lineage>
</organism>
<dbReference type="InterPro" id="IPR023214">
    <property type="entry name" value="HAD_sf"/>
</dbReference>
<dbReference type="NCBIfam" id="TIGR01509">
    <property type="entry name" value="HAD-SF-IA-v3"/>
    <property type="match status" value="1"/>
</dbReference>
<gene>
    <name evidence="1" type="ORF">V3H18_06250</name>
</gene>
<dbReference type="InterPro" id="IPR041492">
    <property type="entry name" value="HAD_2"/>
</dbReference>
<dbReference type="CDD" id="cd07505">
    <property type="entry name" value="HAD_BPGM-like"/>
    <property type="match status" value="1"/>
</dbReference>
<reference evidence="1 2" key="1">
    <citation type="submission" date="2024-02" db="EMBL/GenBank/DDBJ databases">
        <authorList>
            <person name="Grouzdev D."/>
        </authorList>
    </citation>
    <scope>NUCLEOTIDE SEQUENCE [LARGE SCALE GENOMIC DNA]</scope>
    <source>
        <strain evidence="1 2">9N</strain>
    </source>
</reference>
<dbReference type="Pfam" id="PF13419">
    <property type="entry name" value="HAD_2"/>
    <property type="match status" value="1"/>
</dbReference>
<dbReference type="Gene3D" id="3.40.50.1000">
    <property type="entry name" value="HAD superfamily/HAD-like"/>
    <property type="match status" value="1"/>
</dbReference>
<dbReference type="Gene3D" id="1.10.150.240">
    <property type="entry name" value="Putative phosphatase, domain 2"/>
    <property type="match status" value="1"/>
</dbReference>
<name>A0ABU7XFH6_9HYPH</name>
<dbReference type="PANTHER" id="PTHR43481">
    <property type="entry name" value="FRUCTOSE-1-PHOSPHATE PHOSPHATASE"/>
    <property type="match status" value="1"/>
</dbReference>
<dbReference type="InterPro" id="IPR023198">
    <property type="entry name" value="PGP-like_dom2"/>
</dbReference>
<comment type="caution">
    <text evidence="1">The sequence shown here is derived from an EMBL/GenBank/DDBJ whole genome shotgun (WGS) entry which is preliminary data.</text>
</comment>
<proteinExistence type="predicted"/>
<sequence>MMLPNAVRAAIFDMDGTLLDSERFYLRAIREACLAVGLEAPEAFFFQMLGRPWPDCYRMLGARFGAGFERSRFDPLFDQGFAQLTRGGIPLKPGVRELLEHLASLETPMAVATSTGGALAKRHLEHAGILDFFAARVSADMVAEPKPAPETFRKASEALGVASHYCLALEDSPAGVRSAAASGAMTIMVPDMVPATVAEQSVCVAVVKTMFDVLDCLRAGENATPSLVER</sequence>
<evidence type="ECO:0000313" key="1">
    <source>
        <dbReference type="EMBL" id="MEF3366136.1"/>
    </source>
</evidence>
<protein>
    <submittedName>
        <fullName evidence="1">HAD family phosphatase</fullName>
    </submittedName>
</protein>
<evidence type="ECO:0000313" key="2">
    <source>
        <dbReference type="Proteomes" id="UP001350748"/>
    </source>
</evidence>
<dbReference type="EMBL" id="JAZHYN010000013">
    <property type="protein sequence ID" value="MEF3366136.1"/>
    <property type="molecule type" value="Genomic_DNA"/>
</dbReference>
<keyword evidence="2" id="KW-1185">Reference proteome</keyword>
<dbReference type="Proteomes" id="UP001350748">
    <property type="component" value="Unassembled WGS sequence"/>
</dbReference>